<dbReference type="PROSITE" id="PS50937">
    <property type="entry name" value="HTH_MERR_2"/>
    <property type="match status" value="1"/>
</dbReference>
<feature type="domain" description="HTH merR-type" evidence="2">
    <location>
        <begin position="9"/>
        <end position="79"/>
    </location>
</feature>
<dbReference type="InterPro" id="IPR047057">
    <property type="entry name" value="MerR_fam"/>
</dbReference>
<protein>
    <submittedName>
        <fullName evidence="3">MerR family transcriptional regulator</fullName>
    </submittedName>
</protein>
<dbReference type="InterPro" id="IPR009061">
    <property type="entry name" value="DNA-bd_dom_put_sf"/>
</dbReference>
<sequence length="93" mass="10385">MKAPEDLPIYPIRTAAALTGVPARRIRSWEVEYRLLSPARTRGGHRLYSSRDIALIRRIRHLMETESVPPRGIKARLEGQSGARVEAKAPGSV</sequence>
<proteinExistence type="predicted"/>
<dbReference type="Pfam" id="PF13411">
    <property type="entry name" value="MerR_1"/>
    <property type="match status" value="1"/>
</dbReference>
<reference evidence="3 4" key="1">
    <citation type="journal article" date="2019" name="Nat. Microbiol.">
        <title>Mediterranean grassland soil C-N compound turnover is dependent on rainfall and depth, and is mediated by genomically divergent microorganisms.</title>
        <authorList>
            <person name="Diamond S."/>
            <person name="Andeer P.F."/>
            <person name="Li Z."/>
            <person name="Crits-Christoph A."/>
            <person name="Burstein D."/>
            <person name="Anantharaman K."/>
            <person name="Lane K.R."/>
            <person name="Thomas B.C."/>
            <person name="Pan C."/>
            <person name="Northen T.R."/>
            <person name="Banfield J.F."/>
        </authorList>
    </citation>
    <scope>NUCLEOTIDE SEQUENCE [LARGE SCALE GENOMIC DNA]</scope>
    <source>
        <strain evidence="3">NP_6</strain>
    </source>
</reference>
<evidence type="ECO:0000313" key="4">
    <source>
        <dbReference type="Proteomes" id="UP000318093"/>
    </source>
</evidence>
<comment type="caution">
    <text evidence="3">The sequence shown here is derived from an EMBL/GenBank/DDBJ whole genome shotgun (WGS) entry which is preliminary data.</text>
</comment>
<dbReference type="GO" id="GO:0003677">
    <property type="term" value="F:DNA binding"/>
    <property type="evidence" value="ECO:0007669"/>
    <property type="project" value="UniProtKB-KW"/>
</dbReference>
<dbReference type="GO" id="GO:0003700">
    <property type="term" value="F:DNA-binding transcription factor activity"/>
    <property type="evidence" value="ECO:0007669"/>
    <property type="project" value="InterPro"/>
</dbReference>
<organism evidence="3 4">
    <name type="scientific">Candidatus Segetimicrobium genomatis</name>
    <dbReference type="NCBI Taxonomy" id="2569760"/>
    <lineage>
        <taxon>Bacteria</taxon>
        <taxon>Bacillati</taxon>
        <taxon>Candidatus Sysuimicrobiota</taxon>
        <taxon>Candidatus Sysuimicrobiia</taxon>
        <taxon>Candidatus Sysuimicrobiales</taxon>
        <taxon>Candidatus Segetimicrobiaceae</taxon>
        <taxon>Candidatus Segetimicrobium</taxon>
    </lineage>
</organism>
<dbReference type="EMBL" id="VBAN01000301">
    <property type="protein sequence ID" value="TMI79788.1"/>
    <property type="molecule type" value="Genomic_DNA"/>
</dbReference>
<name>A0A537J8A7_9BACT</name>
<keyword evidence="1" id="KW-0238">DNA-binding</keyword>
<dbReference type="Gene3D" id="1.10.1660.10">
    <property type="match status" value="1"/>
</dbReference>
<dbReference type="SUPFAM" id="SSF46955">
    <property type="entry name" value="Putative DNA-binding domain"/>
    <property type="match status" value="1"/>
</dbReference>
<dbReference type="PANTHER" id="PTHR30204">
    <property type="entry name" value="REDOX-CYCLING DRUG-SENSING TRANSCRIPTIONAL ACTIVATOR SOXR"/>
    <property type="match status" value="1"/>
</dbReference>
<dbReference type="Proteomes" id="UP000318093">
    <property type="component" value="Unassembled WGS sequence"/>
</dbReference>
<dbReference type="SMART" id="SM00422">
    <property type="entry name" value="HTH_MERR"/>
    <property type="match status" value="1"/>
</dbReference>
<evidence type="ECO:0000313" key="3">
    <source>
        <dbReference type="EMBL" id="TMI79788.1"/>
    </source>
</evidence>
<gene>
    <name evidence="3" type="ORF">E6H03_09580</name>
</gene>
<evidence type="ECO:0000259" key="2">
    <source>
        <dbReference type="PROSITE" id="PS50937"/>
    </source>
</evidence>
<dbReference type="InterPro" id="IPR000551">
    <property type="entry name" value="MerR-type_HTH_dom"/>
</dbReference>
<evidence type="ECO:0000256" key="1">
    <source>
        <dbReference type="ARBA" id="ARBA00023125"/>
    </source>
</evidence>
<accession>A0A537J8A7</accession>
<dbReference type="PANTHER" id="PTHR30204:SF58">
    <property type="entry name" value="HTH-TYPE TRANSCRIPTIONAL REGULATOR YFMP"/>
    <property type="match status" value="1"/>
</dbReference>
<dbReference type="AlphaFoldDB" id="A0A537J8A7"/>